<dbReference type="EMBL" id="JAUPFM010000005">
    <property type="protein sequence ID" value="KAK2851223.1"/>
    <property type="molecule type" value="Genomic_DNA"/>
</dbReference>
<organism evidence="1 2">
    <name type="scientific">Channa striata</name>
    <name type="common">Snakehead murrel</name>
    <name type="synonym">Ophicephalus striatus</name>
    <dbReference type="NCBI Taxonomy" id="64152"/>
    <lineage>
        <taxon>Eukaryota</taxon>
        <taxon>Metazoa</taxon>
        <taxon>Chordata</taxon>
        <taxon>Craniata</taxon>
        <taxon>Vertebrata</taxon>
        <taxon>Euteleostomi</taxon>
        <taxon>Actinopterygii</taxon>
        <taxon>Neopterygii</taxon>
        <taxon>Teleostei</taxon>
        <taxon>Neoteleostei</taxon>
        <taxon>Acanthomorphata</taxon>
        <taxon>Anabantaria</taxon>
        <taxon>Anabantiformes</taxon>
        <taxon>Channoidei</taxon>
        <taxon>Channidae</taxon>
        <taxon>Channa</taxon>
    </lineage>
</organism>
<name>A0AA88N4W0_CHASR</name>
<dbReference type="AlphaFoldDB" id="A0AA88N4W0"/>
<sequence length="76" mass="8863">MFCSFSSGFRIRNYRWSSDRGNTYSPHTGFFIAPVRGAYHLEFYIWTSGHPSHPSDERLQDLAIHEHFDEALAQRG</sequence>
<comment type="caution">
    <text evidence="1">The sequence shown here is derived from an EMBL/GenBank/DDBJ whole genome shotgun (WGS) entry which is preliminary data.</text>
</comment>
<protein>
    <submittedName>
        <fullName evidence="1">Uncharacterized protein</fullName>
    </submittedName>
</protein>
<dbReference type="SUPFAM" id="SSF49842">
    <property type="entry name" value="TNF-like"/>
    <property type="match status" value="1"/>
</dbReference>
<dbReference type="Gene3D" id="2.60.120.40">
    <property type="match status" value="1"/>
</dbReference>
<evidence type="ECO:0000313" key="2">
    <source>
        <dbReference type="Proteomes" id="UP001187415"/>
    </source>
</evidence>
<keyword evidence="2" id="KW-1185">Reference proteome</keyword>
<proteinExistence type="predicted"/>
<gene>
    <name evidence="1" type="ORF">Q5P01_007499</name>
</gene>
<dbReference type="InterPro" id="IPR008983">
    <property type="entry name" value="Tumour_necrosis_fac-like_dom"/>
</dbReference>
<accession>A0AA88N4W0</accession>
<dbReference type="Proteomes" id="UP001187415">
    <property type="component" value="Unassembled WGS sequence"/>
</dbReference>
<evidence type="ECO:0000313" key="1">
    <source>
        <dbReference type="EMBL" id="KAK2851223.1"/>
    </source>
</evidence>
<reference evidence="1" key="1">
    <citation type="submission" date="2023-07" db="EMBL/GenBank/DDBJ databases">
        <title>Chromosome-level Genome Assembly of Striped Snakehead (Channa striata).</title>
        <authorList>
            <person name="Liu H."/>
        </authorList>
    </citation>
    <scope>NUCLEOTIDE SEQUENCE</scope>
    <source>
        <strain evidence="1">Gz</strain>
        <tissue evidence="1">Muscle</tissue>
    </source>
</reference>